<sequence length="78" mass="8946">MVATLKDFVYFLLVILGGIVLFSLFINPINEVIPSITEVLPFLENKSLFEFFYENTNMLVLLIASGAVSFVLYRWYTS</sequence>
<feature type="transmembrane region" description="Helical" evidence="1">
    <location>
        <begin position="58"/>
        <end position="76"/>
    </location>
</feature>
<gene>
    <name evidence="2" type="ORF">LCGC14_1068300</name>
</gene>
<keyword evidence="1" id="KW-0472">Membrane</keyword>
<dbReference type="AlphaFoldDB" id="A0A0F9QPW8"/>
<accession>A0A0F9QPW8</accession>
<proteinExistence type="predicted"/>
<keyword evidence="1" id="KW-1133">Transmembrane helix</keyword>
<feature type="transmembrane region" description="Helical" evidence="1">
    <location>
        <begin position="7"/>
        <end position="26"/>
    </location>
</feature>
<keyword evidence="1" id="KW-0812">Transmembrane</keyword>
<dbReference type="EMBL" id="LAZR01004583">
    <property type="protein sequence ID" value="KKN07313.1"/>
    <property type="molecule type" value="Genomic_DNA"/>
</dbReference>
<protein>
    <submittedName>
        <fullName evidence="2">Uncharacterized protein</fullName>
    </submittedName>
</protein>
<evidence type="ECO:0000256" key="1">
    <source>
        <dbReference type="SAM" id="Phobius"/>
    </source>
</evidence>
<evidence type="ECO:0000313" key="2">
    <source>
        <dbReference type="EMBL" id="KKN07313.1"/>
    </source>
</evidence>
<reference evidence="2" key="1">
    <citation type="journal article" date="2015" name="Nature">
        <title>Complex archaea that bridge the gap between prokaryotes and eukaryotes.</title>
        <authorList>
            <person name="Spang A."/>
            <person name="Saw J.H."/>
            <person name="Jorgensen S.L."/>
            <person name="Zaremba-Niedzwiedzka K."/>
            <person name="Martijn J."/>
            <person name="Lind A.E."/>
            <person name="van Eijk R."/>
            <person name="Schleper C."/>
            <person name="Guy L."/>
            <person name="Ettema T.J."/>
        </authorList>
    </citation>
    <scope>NUCLEOTIDE SEQUENCE</scope>
</reference>
<comment type="caution">
    <text evidence="2">The sequence shown here is derived from an EMBL/GenBank/DDBJ whole genome shotgun (WGS) entry which is preliminary data.</text>
</comment>
<organism evidence="2">
    <name type="scientific">marine sediment metagenome</name>
    <dbReference type="NCBI Taxonomy" id="412755"/>
    <lineage>
        <taxon>unclassified sequences</taxon>
        <taxon>metagenomes</taxon>
        <taxon>ecological metagenomes</taxon>
    </lineage>
</organism>
<name>A0A0F9QPW8_9ZZZZ</name>